<keyword evidence="9" id="KW-1185">Reference proteome</keyword>
<evidence type="ECO:0000256" key="5">
    <source>
        <dbReference type="ARBA" id="ARBA00022840"/>
    </source>
</evidence>
<dbReference type="InterPro" id="IPR008210">
    <property type="entry name" value="PEP_carboxykinase_N"/>
</dbReference>
<proteinExistence type="inferred from homology"/>
<evidence type="ECO:0000313" key="8">
    <source>
        <dbReference type="EMBL" id="KAK8934908.1"/>
    </source>
</evidence>
<keyword evidence="6" id="KW-0456">Lyase</keyword>
<gene>
    <name evidence="8" type="ORF">KSP39_PZI014773</name>
</gene>
<protein>
    <recommendedName>
        <fullName evidence="3">phosphoenolpyruvate carboxykinase (ATP)</fullName>
        <ecNumber evidence="3">4.1.1.49</ecNumber>
    </recommendedName>
</protein>
<comment type="similarity">
    <text evidence="2">Belongs to the phosphoenolpyruvate carboxykinase (ATP) family.</text>
</comment>
<evidence type="ECO:0000256" key="2">
    <source>
        <dbReference type="ARBA" id="ARBA00006052"/>
    </source>
</evidence>
<dbReference type="SUPFAM" id="SSF68923">
    <property type="entry name" value="PEP carboxykinase N-terminal domain"/>
    <property type="match status" value="1"/>
</dbReference>
<evidence type="ECO:0000256" key="1">
    <source>
        <dbReference type="ARBA" id="ARBA00004742"/>
    </source>
</evidence>
<keyword evidence="4" id="KW-0547">Nucleotide-binding</keyword>
<dbReference type="SUPFAM" id="SSF53795">
    <property type="entry name" value="PEP carboxykinase-like"/>
    <property type="match status" value="1"/>
</dbReference>
<organism evidence="8 9">
    <name type="scientific">Platanthera zijinensis</name>
    <dbReference type="NCBI Taxonomy" id="2320716"/>
    <lineage>
        <taxon>Eukaryota</taxon>
        <taxon>Viridiplantae</taxon>
        <taxon>Streptophyta</taxon>
        <taxon>Embryophyta</taxon>
        <taxon>Tracheophyta</taxon>
        <taxon>Spermatophyta</taxon>
        <taxon>Magnoliopsida</taxon>
        <taxon>Liliopsida</taxon>
        <taxon>Asparagales</taxon>
        <taxon>Orchidaceae</taxon>
        <taxon>Orchidoideae</taxon>
        <taxon>Orchideae</taxon>
        <taxon>Orchidinae</taxon>
        <taxon>Platanthera</taxon>
    </lineage>
</organism>
<dbReference type="Pfam" id="PF01293">
    <property type="entry name" value="PEPCK_ATP"/>
    <property type="match status" value="2"/>
</dbReference>
<evidence type="ECO:0000256" key="4">
    <source>
        <dbReference type="ARBA" id="ARBA00022741"/>
    </source>
</evidence>
<dbReference type="EC" id="4.1.1.49" evidence="3"/>
<dbReference type="Gene3D" id="3.40.449.10">
    <property type="entry name" value="Phosphoenolpyruvate Carboxykinase, domain 1"/>
    <property type="match status" value="1"/>
</dbReference>
<dbReference type="InterPro" id="IPR013035">
    <property type="entry name" value="PEP_carboxykinase_C"/>
</dbReference>
<comment type="catalytic activity">
    <reaction evidence="7">
        <text>oxaloacetate + ATP = phosphoenolpyruvate + ADP + CO2</text>
        <dbReference type="Rhea" id="RHEA:18617"/>
        <dbReference type="ChEBI" id="CHEBI:16452"/>
        <dbReference type="ChEBI" id="CHEBI:16526"/>
        <dbReference type="ChEBI" id="CHEBI:30616"/>
        <dbReference type="ChEBI" id="CHEBI:58702"/>
        <dbReference type="ChEBI" id="CHEBI:456216"/>
        <dbReference type="EC" id="4.1.1.49"/>
    </reaction>
</comment>
<dbReference type="FunFam" id="3.40.449.10:FF:000008">
    <property type="entry name" value="D111/G-patch domain-containing protein"/>
    <property type="match status" value="1"/>
</dbReference>
<dbReference type="GO" id="GO:0004612">
    <property type="term" value="F:phosphoenolpyruvate carboxykinase (ATP) activity"/>
    <property type="evidence" value="ECO:0007669"/>
    <property type="project" value="UniProtKB-EC"/>
</dbReference>
<reference evidence="8 9" key="1">
    <citation type="journal article" date="2022" name="Nat. Plants">
        <title>Genomes of leafy and leafless Platanthera orchids illuminate the evolution of mycoheterotrophy.</title>
        <authorList>
            <person name="Li M.H."/>
            <person name="Liu K.W."/>
            <person name="Li Z."/>
            <person name="Lu H.C."/>
            <person name="Ye Q.L."/>
            <person name="Zhang D."/>
            <person name="Wang J.Y."/>
            <person name="Li Y.F."/>
            <person name="Zhong Z.M."/>
            <person name="Liu X."/>
            <person name="Yu X."/>
            <person name="Liu D.K."/>
            <person name="Tu X.D."/>
            <person name="Liu B."/>
            <person name="Hao Y."/>
            <person name="Liao X.Y."/>
            <person name="Jiang Y.T."/>
            <person name="Sun W.H."/>
            <person name="Chen J."/>
            <person name="Chen Y.Q."/>
            <person name="Ai Y."/>
            <person name="Zhai J.W."/>
            <person name="Wu S.S."/>
            <person name="Zhou Z."/>
            <person name="Hsiao Y.Y."/>
            <person name="Wu W.L."/>
            <person name="Chen Y.Y."/>
            <person name="Lin Y.F."/>
            <person name="Hsu J.L."/>
            <person name="Li C.Y."/>
            <person name="Wang Z.W."/>
            <person name="Zhao X."/>
            <person name="Zhong W.Y."/>
            <person name="Ma X.K."/>
            <person name="Ma L."/>
            <person name="Huang J."/>
            <person name="Chen G.Z."/>
            <person name="Huang M.Z."/>
            <person name="Huang L."/>
            <person name="Peng D.H."/>
            <person name="Luo Y.B."/>
            <person name="Zou S.Q."/>
            <person name="Chen S.P."/>
            <person name="Lan S."/>
            <person name="Tsai W.C."/>
            <person name="Van de Peer Y."/>
            <person name="Liu Z.J."/>
        </authorList>
    </citation>
    <scope>NUCLEOTIDE SEQUENCE [LARGE SCALE GENOMIC DNA]</scope>
    <source>
        <strain evidence="8">Lor287</strain>
    </source>
</reference>
<evidence type="ECO:0000256" key="3">
    <source>
        <dbReference type="ARBA" id="ARBA00012363"/>
    </source>
</evidence>
<evidence type="ECO:0000313" key="9">
    <source>
        <dbReference type="Proteomes" id="UP001418222"/>
    </source>
</evidence>
<dbReference type="Gene3D" id="3.90.228.20">
    <property type="match status" value="1"/>
</dbReference>
<dbReference type="EMBL" id="JBBWWQ010000012">
    <property type="protein sequence ID" value="KAK8934908.1"/>
    <property type="molecule type" value="Genomic_DNA"/>
</dbReference>
<accession>A0AAP0G2W9</accession>
<comment type="pathway">
    <text evidence="1">Carbohydrate biosynthesis; gluconeogenesis.</text>
</comment>
<dbReference type="InterPro" id="IPR001272">
    <property type="entry name" value="PEP_carboxykinase_ATP"/>
</dbReference>
<dbReference type="PANTHER" id="PTHR30031">
    <property type="entry name" value="PHOSPHOENOLPYRUVATE CARBOXYKINASE ATP"/>
    <property type="match status" value="1"/>
</dbReference>
<keyword evidence="5" id="KW-0067">ATP-binding</keyword>
<dbReference type="PANTHER" id="PTHR30031:SF2">
    <property type="entry name" value="PHOSPHOENOLPYRUVATE CARBOXYKINASE (ATP)"/>
    <property type="match status" value="1"/>
</dbReference>
<sequence>MATLLLRALARSSLTRSRSRHLAYSPLLQSRTFAVPATVADEEVETIIFPREGPGISYGLNWALAGRGVIVKDKAYYNLKLPELEKLGARKKETSAGFTLYLRGNATEGNPDISKAQFGKLLKQVTSHISSVSSVFVQDGAICSSPKCDAKVRIISDSSSALLSLADILWKTPTRAVSHDSCPLTVYIASSISSKTGETLGLSSKPTSFAVADIDRSSLILCGTAFTDDKIAKNALSALAAPIITARGGLPLSARILVSGNSVLLLFAHEDTIKSSSELHKSLLSLDSGTVLSSHGVTPFFRTKDPGVPNVLKKPAAIIFASADSTGALPPISKLSPGQAAYHFLAGYQDGKFVPAYVTGLPLLDPLSTASALHSLLKDSEIPSFLINVNDGGKHINGLELLKLVESSLLSDPQTNEIVSDDPKVGQLKGKYKGFLAGRFEGLPEEFSF</sequence>
<dbReference type="GO" id="GO:0005524">
    <property type="term" value="F:ATP binding"/>
    <property type="evidence" value="ECO:0007669"/>
    <property type="project" value="UniProtKB-KW"/>
</dbReference>
<comment type="caution">
    <text evidence="8">The sequence shown here is derived from an EMBL/GenBank/DDBJ whole genome shotgun (WGS) entry which is preliminary data.</text>
</comment>
<dbReference type="Proteomes" id="UP001418222">
    <property type="component" value="Unassembled WGS sequence"/>
</dbReference>
<name>A0AAP0G2W9_9ASPA</name>
<evidence type="ECO:0000256" key="6">
    <source>
        <dbReference type="ARBA" id="ARBA00023239"/>
    </source>
</evidence>
<dbReference type="AlphaFoldDB" id="A0AAP0G2W9"/>
<dbReference type="GO" id="GO:0005829">
    <property type="term" value="C:cytosol"/>
    <property type="evidence" value="ECO:0007669"/>
    <property type="project" value="TreeGrafter"/>
</dbReference>
<evidence type="ECO:0000256" key="7">
    <source>
        <dbReference type="ARBA" id="ARBA00047371"/>
    </source>
</evidence>
<dbReference type="GO" id="GO:0006094">
    <property type="term" value="P:gluconeogenesis"/>
    <property type="evidence" value="ECO:0007669"/>
    <property type="project" value="InterPro"/>
</dbReference>